<dbReference type="PANTHER" id="PTHR32428:SF3">
    <property type="entry name" value="PROLINE-RICH PROTEIN 5-LIKE"/>
    <property type="match status" value="1"/>
</dbReference>
<evidence type="ECO:0000313" key="2">
    <source>
        <dbReference type="EMBL" id="KAA0723596.1"/>
    </source>
</evidence>
<evidence type="ECO:0000256" key="1">
    <source>
        <dbReference type="ARBA" id="ARBA00010453"/>
    </source>
</evidence>
<dbReference type="EMBL" id="SOYY01000003">
    <property type="protein sequence ID" value="KAA0723596.1"/>
    <property type="molecule type" value="Genomic_DNA"/>
</dbReference>
<dbReference type="PANTHER" id="PTHR32428">
    <property type="entry name" value="TARGET OF RAPAMYCIN COMPLEX 2 SUBUNIT BIT61-RELATED"/>
    <property type="match status" value="1"/>
</dbReference>
<dbReference type="Pfam" id="PF08539">
    <property type="entry name" value="HbrB"/>
    <property type="match status" value="1"/>
</dbReference>
<dbReference type="Proteomes" id="UP000324632">
    <property type="component" value="Chromosome 3"/>
</dbReference>
<dbReference type="GO" id="GO:0038203">
    <property type="term" value="P:TORC2 signaling"/>
    <property type="evidence" value="ECO:0007669"/>
    <property type="project" value="TreeGrafter"/>
</dbReference>
<dbReference type="AlphaFoldDB" id="A0A5A9PRE5"/>
<gene>
    <name evidence="2" type="ORF">E1301_Tti003289</name>
</gene>
<dbReference type="InterPro" id="IPR013745">
    <property type="entry name" value="Bit61/PRR5"/>
</dbReference>
<comment type="caution">
    <text evidence="2">The sequence shown here is derived from an EMBL/GenBank/DDBJ whole genome shotgun (WGS) entry which is preliminary data.</text>
</comment>
<organism evidence="2 3">
    <name type="scientific">Triplophysa tibetana</name>
    <dbReference type="NCBI Taxonomy" id="1572043"/>
    <lineage>
        <taxon>Eukaryota</taxon>
        <taxon>Metazoa</taxon>
        <taxon>Chordata</taxon>
        <taxon>Craniata</taxon>
        <taxon>Vertebrata</taxon>
        <taxon>Euteleostomi</taxon>
        <taxon>Actinopterygii</taxon>
        <taxon>Neopterygii</taxon>
        <taxon>Teleostei</taxon>
        <taxon>Ostariophysi</taxon>
        <taxon>Cypriniformes</taxon>
        <taxon>Nemacheilidae</taxon>
        <taxon>Triplophysa</taxon>
    </lineage>
</organism>
<proteinExistence type="inferred from homology"/>
<name>A0A5A9PRE5_9TELE</name>
<protein>
    <submittedName>
        <fullName evidence="2">Proline-rich protein 5-like</fullName>
    </submittedName>
</protein>
<accession>A0A5A9PRE5</accession>
<reference evidence="2 3" key="1">
    <citation type="journal article" date="2019" name="Mol. Ecol. Resour.">
        <title>Chromosome-level genome assembly of Triplophysa tibetana, a fish adapted to the harsh high-altitude environment of the Tibetan Plateau.</title>
        <authorList>
            <person name="Yang X."/>
            <person name="Liu H."/>
            <person name="Ma Z."/>
            <person name="Zou Y."/>
            <person name="Zou M."/>
            <person name="Mao Y."/>
            <person name="Li X."/>
            <person name="Wang H."/>
            <person name="Chen T."/>
            <person name="Wang W."/>
            <person name="Yang R."/>
        </authorList>
    </citation>
    <scope>NUCLEOTIDE SEQUENCE [LARGE SCALE GENOMIC DNA]</scope>
    <source>
        <strain evidence="2">TTIB1903HZAU</strain>
        <tissue evidence="2">Muscle</tissue>
    </source>
</reference>
<dbReference type="GO" id="GO:0031932">
    <property type="term" value="C:TORC2 complex"/>
    <property type="evidence" value="ECO:0007669"/>
    <property type="project" value="TreeGrafter"/>
</dbReference>
<comment type="similarity">
    <text evidence="1">Belongs to the PROTOR family.</text>
</comment>
<evidence type="ECO:0000313" key="3">
    <source>
        <dbReference type="Proteomes" id="UP000324632"/>
    </source>
</evidence>
<sequence length="226" mass="25781">MGSLIKEYFQDQILTEGLSVILDEIQEHEGERQLLVLAEVWDRFFSKILPTIQAILYPLQGQELTVRQMALLSFRDQVLLKLSVGDLLRENMSLIPTSIKQMLLVLQGIQDPRGPSRNDCQLENMVALVVKPYLWNYRYTSSNERINTPAQLSCSDRMITHYTSESSLLSPLVEQEGDVFQEQVGKLRRHSVTNAHSDIQLLSVKSRMYSGMGDSCEAVDNTRAYL</sequence>
<keyword evidence="3" id="KW-1185">Reference proteome</keyword>